<keyword evidence="2" id="KW-0808">Transferase</keyword>
<dbReference type="EMBL" id="FRAL01000005">
    <property type="protein sequence ID" value="SHK78748.1"/>
    <property type="molecule type" value="Genomic_DNA"/>
</dbReference>
<keyword evidence="3" id="KW-1185">Reference proteome</keyword>
<dbReference type="RefSeq" id="WP_064698937.1">
    <property type="nucleotide sequence ID" value="NZ_BDEO01000004.1"/>
</dbReference>
<dbReference type="OrthoDB" id="9801656at2"/>
<dbReference type="SUPFAM" id="SSF55729">
    <property type="entry name" value="Acyl-CoA N-acyltransferases (Nat)"/>
    <property type="match status" value="1"/>
</dbReference>
<dbReference type="InterPro" id="IPR016181">
    <property type="entry name" value="Acyl_CoA_acyltransferase"/>
</dbReference>
<dbReference type="GO" id="GO:0016747">
    <property type="term" value="F:acyltransferase activity, transferring groups other than amino-acyl groups"/>
    <property type="evidence" value="ECO:0007669"/>
    <property type="project" value="InterPro"/>
</dbReference>
<dbReference type="InterPro" id="IPR000182">
    <property type="entry name" value="GNAT_dom"/>
</dbReference>
<feature type="domain" description="N-acetyltransferase" evidence="1">
    <location>
        <begin position="14"/>
        <end position="173"/>
    </location>
</feature>
<dbReference type="Pfam" id="PF13302">
    <property type="entry name" value="Acetyltransf_3"/>
    <property type="match status" value="1"/>
</dbReference>
<proteinExistence type="predicted"/>
<dbReference type="Gene3D" id="3.40.630.30">
    <property type="match status" value="1"/>
</dbReference>
<sequence>MKRSRDHSFETERLTIRRLSRQDLPDLAAMLSDPAVMRFSIRGVCDRRATRRFLDWSRDCHAIRGFGPMALIGRESGEFVGFCGLVPEEVAGVEEVGIGYRLARRFWHRGLAPEAAQAVMAHAFDVQRLETVVAVIEPAHLASIRVAEKVGFRAFVTSRFHGRDVRLYRLSREQWRDMNAPVG</sequence>
<evidence type="ECO:0000313" key="2">
    <source>
        <dbReference type="EMBL" id="SHK78748.1"/>
    </source>
</evidence>
<dbReference type="Proteomes" id="UP000184248">
    <property type="component" value="Unassembled WGS sequence"/>
</dbReference>
<evidence type="ECO:0000259" key="1">
    <source>
        <dbReference type="PROSITE" id="PS51186"/>
    </source>
</evidence>
<dbReference type="PROSITE" id="PS51186">
    <property type="entry name" value="GNAT"/>
    <property type="match status" value="1"/>
</dbReference>
<protein>
    <submittedName>
        <fullName evidence="2">Protein N-acetyltransferase, RimJ/RimL family</fullName>
    </submittedName>
</protein>
<name>A0A1M6VBB5_9GAMM</name>
<dbReference type="AlphaFoldDB" id="A0A1M6VBB5"/>
<accession>A0A1M6VBB5</accession>
<evidence type="ECO:0000313" key="3">
    <source>
        <dbReference type="Proteomes" id="UP000184248"/>
    </source>
</evidence>
<gene>
    <name evidence="2" type="ORF">SAMN05192556_105150</name>
</gene>
<dbReference type="InterPro" id="IPR051531">
    <property type="entry name" value="N-acetyltransferase"/>
</dbReference>
<dbReference type="PANTHER" id="PTHR43792">
    <property type="entry name" value="GNAT FAMILY, PUTATIVE (AFU_ORTHOLOGUE AFUA_3G00765)-RELATED-RELATED"/>
    <property type="match status" value="1"/>
</dbReference>
<reference evidence="3" key="1">
    <citation type="submission" date="2016-11" db="EMBL/GenBank/DDBJ databases">
        <authorList>
            <person name="Varghese N."/>
            <person name="Submissions S."/>
        </authorList>
    </citation>
    <scope>NUCLEOTIDE SEQUENCE [LARGE SCALE GENOMIC DNA]</scope>
    <source>
        <strain evidence="3">ALO Sharm</strain>
    </source>
</reference>
<organism evidence="2 3">
    <name type="scientific">Halomonas caseinilytica</name>
    <dbReference type="NCBI Taxonomy" id="438744"/>
    <lineage>
        <taxon>Bacteria</taxon>
        <taxon>Pseudomonadati</taxon>
        <taxon>Pseudomonadota</taxon>
        <taxon>Gammaproteobacteria</taxon>
        <taxon>Oceanospirillales</taxon>
        <taxon>Halomonadaceae</taxon>
        <taxon>Halomonas</taxon>
    </lineage>
</organism>
<dbReference type="PANTHER" id="PTHR43792:SF1">
    <property type="entry name" value="N-ACETYLTRANSFERASE DOMAIN-CONTAINING PROTEIN"/>
    <property type="match status" value="1"/>
</dbReference>